<dbReference type="FunFam" id="1.10.510.10:FF:000021">
    <property type="entry name" value="Serine/threonine protein kinase"/>
    <property type="match status" value="1"/>
</dbReference>
<dbReference type="Proteomes" id="UP000323917">
    <property type="component" value="Chromosome"/>
</dbReference>
<sequence length="794" mass="85755">MNPSSSDESARPESDSESPVTPRPLDETMLLGGDTKPASMSGLHRSPEEWVGRRIGKYEITALLGLGGMGVVLKAYDPSIERDVAVKVLPAELSADKNALHRFLAEAKSAGKLNHPNAVTIYEVANEEEVYYLVMEVVSGGSAGDHLEQSGAYTVSEATRLTIEACKGLAAAHKQGLVHRDVKPANLLLTENGEVKVADFGLAKRAENQSMMMTQAGHLVGTPYYMSPEQCEAGQVDARSDVYSLGATYYSLLTSQCPFQESGSVVQVMFAHCHAGPPDPRAVRAMVPAACAAIIQRAMATDPENRYQSMDEMRGDLEAILAAMSGAGIQLPSQSSATLVRPAPAATAKSRRSFTTALIAGAGLLALIGAGAAYVFSSGQRDRGLADTKASEITQDAIVVVPPSGEPIRIGILQSLTGTMGHSGTSVADATLLAVEELNSSGGVLGRPVEAVVADGRSDPARFASEARRLIEEEKVCTVFGCWTSASRKTVVPVFEELDHLLVYPVQYEGIEESSNVIYTGAAPNQQIIPAVKWAYAFENKRRFFLVGSDYVFPRVAHAIIKDQLKELGAELVGEAFLPLGSSDVQPIIEQIIAAKPDVILNSINGDSNRAFFSDLRAEGILPETTPTISFSVEEEELRQLDASAMAGDYAAWNYFQSIDSEENELFVASFRKKYGPQRVLTDPMESAYFGVKLWAQAVTEAGTTNVRKIRRAMLNQRMSSPSGEVRIDPATQHTFKTPRIGQVKSDGQFEVVWTAAKPEPPSPYPSSRTAEEWRAFLHDLYTGWGNRWSAPNE</sequence>
<evidence type="ECO:0000313" key="12">
    <source>
        <dbReference type="Proteomes" id="UP000323917"/>
    </source>
</evidence>
<dbReference type="PANTHER" id="PTHR47628:SF1">
    <property type="entry name" value="ALIPHATIC AMIDASE EXPRESSION-REGULATING PROTEIN"/>
    <property type="match status" value="1"/>
</dbReference>
<dbReference type="SMART" id="SM00220">
    <property type="entry name" value="S_TKc"/>
    <property type="match status" value="1"/>
</dbReference>
<dbReference type="SUPFAM" id="SSF56112">
    <property type="entry name" value="Protein kinase-like (PK-like)"/>
    <property type="match status" value="1"/>
</dbReference>
<dbReference type="Pfam" id="PF13433">
    <property type="entry name" value="Peripla_BP_5"/>
    <property type="match status" value="1"/>
</dbReference>
<dbReference type="CDD" id="cd14014">
    <property type="entry name" value="STKc_PknB_like"/>
    <property type="match status" value="1"/>
</dbReference>
<dbReference type="InterPro" id="IPR011009">
    <property type="entry name" value="Kinase-like_dom_sf"/>
</dbReference>
<keyword evidence="9" id="KW-1133">Transmembrane helix</keyword>
<feature type="transmembrane region" description="Helical" evidence="9">
    <location>
        <begin position="354"/>
        <end position="376"/>
    </location>
</feature>
<dbReference type="PANTHER" id="PTHR47628">
    <property type="match status" value="1"/>
</dbReference>
<evidence type="ECO:0000256" key="9">
    <source>
        <dbReference type="SAM" id="Phobius"/>
    </source>
</evidence>
<dbReference type="GO" id="GO:0005524">
    <property type="term" value="F:ATP binding"/>
    <property type="evidence" value="ECO:0007669"/>
    <property type="project" value="UniProtKB-UniRule"/>
</dbReference>
<keyword evidence="6 7" id="KW-0067">ATP-binding</keyword>
<dbReference type="EC" id="2.7.11.1" evidence="1"/>
<evidence type="ECO:0000256" key="6">
    <source>
        <dbReference type="ARBA" id="ARBA00022840"/>
    </source>
</evidence>
<name>A0A5B9QGM7_9BACT</name>
<dbReference type="InterPro" id="IPR028082">
    <property type="entry name" value="Peripla_BP_I"/>
</dbReference>
<dbReference type="RefSeq" id="WP_210417780.1">
    <property type="nucleotide sequence ID" value="NZ_CP042913.1"/>
</dbReference>
<gene>
    <name evidence="11" type="primary">amiC</name>
    <name evidence="11" type="ORF">Pr1d_40960</name>
</gene>
<keyword evidence="5" id="KW-0418">Kinase</keyword>
<reference evidence="11 12" key="1">
    <citation type="submission" date="2019-08" db="EMBL/GenBank/DDBJ databases">
        <title>Deep-cultivation of Planctomycetes and their phenomic and genomic characterization uncovers novel biology.</title>
        <authorList>
            <person name="Wiegand S."/>
            <person name="Jogler M."/>
            <person name="Boedeker C."/>
            <person name="Pinto D."/>
            <person name="Vollmers J."/>
            <person name="Rivas-Marin E."/>
            <person name="Kohn T."/>
            <person name="Peeters S.H."/>
            <person name="Heuer A."/>
            <person name="Rast P."/>
            <person name="Oberbeckmann S."/>
            <person name="Bunk B."/>
            <person name="Jeske O."/>
            <person name="Meyerdierks A."/>
            <person name="Storesund J.E."/>
            <person name="Kallscheuer N."/>
            <person name="Luecker S."/>
            <person name="Lage O.M."/>
            <person name="Pohl T."/>
            <person name="Merkel B.J."/>
            <person name="Hornburger P."/>
            <person name="Mueller R.-W."/>
            <person name="Bruemmer F."/>
            <person name="Labrenz M."/>
            <person name="Spormann A.M."/>
            <person name="Op den Camp H."/>
            <person name="Overmann J."/>
            <person name="Amann R."/>
            <person name="Jetten M.S.M."/>
            <person name="Mascher T."/>
            <person name="Medema M.H."/>
            <person name="Devos D.P."/>
            <person name="Kaster A.-K."/>
            <person name="Ovreas L."/>
            <person name="Rohde M."/>
            <person name="Galperin M.Y."/>
            <person name="Jogler C."/>
        </authorList>
    </citation>
    <scope>NUCLEOTIDE SEQUENCE [LARGE SCALE GENOMIC DNA]</scope>
    <source>
        <strain evidence="11 12">Pr1d</strain>
    </source>
</reference>
<keyword evidence="12" id="KW-1185">Reference proteome</keyword>
<dbReference type="Gene3D" id="1.10.510.10">
    <property type="entry name" value="Transferase(Phosphotransferase) domain 1"/>
    <property type="match status" value="1"/>
</dbReference>
<dbReference type="PROSITE" id="PS00108">
    <property type="entry name" value="PROTEIN_KINASE_ST"/>
    <property type="match status" value="1"/>
</dbReference>
<keyword evidence="9" id="KW-0472">Membrane</keyword>
<accession>A0A5B9QGM7</accession>
<evidence type="ECO:0000256" key="3">
    <source>
        <dbReference type="ARBA" id="ARBA00022679"/>
    </source>
</evidence>
<dbReference type="Gene3D" id="3.30.200.20">
    <property type="entry name" value="Phosphorylase Kinase, domain 1"/>
    <property type="match status" value="1"/>
</dbReference>
<evidence type="ECO:0000256" key="8">
    <source>
        <dbReference type="SAM" id="MobiDB-lite"/>
    </source>
</evidence>
<dbReference type="AlphaFoldDB" id="A0A5B9QGM7"/>
<evidence type="ECO:0000256" key="4">
    <source>
        <dbReference type="ARBA" id="ARBA00022741"/>
    </source>
</evidence>
<dbReference type="Pfam" id="PF00069">
    <property type="entry name" value="Pkinase"/>
    <property type="match status" value="1"/>
</dbReference>
<keyword evidence="9" id="KW-0812">Transmembrane</keyword>
<dbReference type="EMBL" id="CP042913">
    <property type="protein sequence ID" value="QEG36760.1"/>
    <property type="molecule type" value="Genomic_DNA"/>
</dbReference>
<dbReference type="InterPro" id="IPR017777">
    <property type="entry name" value="ABC_urea-bd_UrtA"/>
</dbReference>
<feature type="binding site" evidence="7">
    <location>
        <position position="87"/>
    </location>
    <ligand>
        <name>ATP</name>
        <dbReference type="ChEBI" id="CHEBI:30616"/>
    </ligand>
</feature>
<evidence type="ECO:0000256" key="2">
    <source>
        <dbReference type="ARBA" id="ARBA00022527"/>
    </source>
</evidence>
<dbReference type="CDD" id="cd06355">
    <property type="entry name" value="PBP1_FmdD-like"/>
    <property type="match status" value="1"/>
</dbReference>
<evidence type="ECO:0000256" key="5">
    <source>
        <dbReference type="ARBA" id="ARBA00022777"/>
    </source>
</evidence>
<dbReference type="GO" id="GO:0004674">
    <property type="term" value="F:protein serine/threonine kinase activity"/>
    <property type="evidence" value="ECO:0007669"/>
    <property type="project" value="UniProtKB-KW"/>
</dbReference>
<dbReference type="InterPro" id="IPR017441">
    <property type="entry name" value="Protein_kinase_ATP_BS"/>
</dbReference>
<organism evidence="11 12">
    <name type="scientific">Bythopirellula goksoeyrii</name>
    <dbReference type="NCBI Taxonomy" id="1400387"/>
    <lineage>
        <taxon>Bacteria</taxon>
        <taxon>Pseudomonadati</taxon>
        <taxon>Planctomycetota</taxon>
        <taxon>Planctomycetia</taxon>
        <taxon>Pirellulales</taxon>
        <taxon>Lacipirellulaceae</taxon>
        <taxon>Bythopirellula</taxon>
    </lineage>
</organism>
<dbReference type="SUPFAM" id="SSF53822">
    <property type="entry name" value="Periplasmic binding protein-like I"/>
    <property type="match status" value="1"/>
</dbReference>
<feature type="domain" description="Protein kinase" evidence="10">
    <location>
        <begin position="58"/>
        <end position="321"/>
    </location>
</feature>
<dbReference type="PROSITE" id="PS00107">
    <property type="entry name" value="PROTEIN_KINASE_ATP"/>
    <property type="match status" value="1"/>
</dbReference>
<evidence type="ECO:0000259" key="10">
    <source>
        <dbReference type="PROSITE" id="PS50011"/>
    </source>
</evidence>
<keyword evidence="4 7" id="KW-0547">Nucleotide-binding</keyword>
<dbReference type="PROSITE" id="PS50011">
    <property type="entry name" value="PROTEIN_KINASE_DOM"/>
    <property type="match status" value="1"/>
</dbReference>
<evidence type="ECO:0000256" key="7">
    <source>
        <dbReference type="PROSITE-ProRule" id="PRU10141"/>
    </source>
</evidence>
<feature type="region of interest" description="Disordered" evidence="8">
    <location>
        <begin position="1"/>
        <end position="45"/>
    </location>
</feature>
<evidence type="ECO:0000256" key="1">
    <source>
        <dbReference type="ARBA" id="ARBA00012513"/>
    </source>
</evidence>
<keyword evidence="2" id="KW-0723">Serine/threonine-protein kinase</keyword>
<dbReference type="KEGG" id="bgok:Pr1d_40960"/>
<dbReference type="InterPro" id="IPR000719">
    <property type="entry name" value="Prot_kinase_dom"/>
</dbReference>
<dbReference type="Gene3D" id="3.40.50.2300">
    <property type="match status" value="2"/>
</dbReference>
<dbReference type="InterPro" id="IPR008271">
    <property type="entry name" value="Ser/Thr_kinase_AS"/>
</dbReference>
<protein>
    <recommendedName>
        <fullName evidence="1">non-specific serine/threonine protein kinase</fullName>
        <ecNumber evidence="1">2.7.11.1</ecNumber>
    </recommendedName>
</protein>
<proteinExistence type="predicted"/>
<keyword evidence="3" id="KW-0808">Transferase</keyword>
<evidence type="ECO:0000313" key="11">
    <source>
        <dbReference type="EMBL" id="QEG36760.1"/>
    </source>
</evidence>